<dbReference type="InterPro" id="IPR036249">
    <property type="entry name" value="Thioredoxin-like_sf"/>
</dbReference>
<dbReference type="STRING" id="582675.SAMN05192565_1346"/>
<sequence>MPGIEEAGGIAVVLVARGAVAAAPRAEMESLATLAARMPGISHATYAFTEQGVPSLREVVVALRDRPFAEIRIVPLLLPMEPSFRAWLGRTLARWQTGWDREGPAVRIGPGPISSVHLEGLVADLIDRAGHEPLFDPESHPPVTGSVVSAAQRRVLVCRGGPCSEAGSAVLWGHLRNEQERLGLRTAGRGMMSATTSCLGPCSLAPVVQVWPEGTVYGGLDETGIDRIVAEHLLRDAPVETLAYTADGRKKRLRTP</sequence>
<dbReference type="Pfam" id="PF01257">
    <property type="entry name" value="2Fe-2S_thioredx"/>
    <property type="match status" value="1"/>
</dbReference>
<protein>
    <submittedName>
        <fullName evidence="1">(2Fe-2S) ferredoxin</fullName>
    </submittedName>
</protein>
<dbReference type="SUPFAM" id="SSF53800">
    <property type="entry name" value="Chelatase"/>
    <property type="match status" value="1"/>
</dbReference>
<keyword evidence="2" id="KW-1185">Reference proteome</keyword>
<dbReference type="EMBL" id="FOPM01000034">
    <property type="protein sequence ID" value="SFH09366.1"/>
    <property type="molecule type" value="Genomic_DNA"/>
</dbReference>
<dbReference type="AlphaFoldDB" id="A0A1I2X9K0"/>
<dbReference type="SUPFAM" id="SSF52833">
    <property type="entry name" value="Thioredoxin-like"/>
    <property type="match status" value="1"/>
</dbReference>
<evidence type="ECO:0000313" key="2">
    <source>
        <dbReference type="Proteomes" id="UP000199229"/>
    </source>
</evidence>
<gene>
    <name evidence="1" type="ORF">SAMN05192565_1346</name>
</gene>
<dbReference type="Gene3D" id="3.40.30.10">
    <property type="entry name" value="Glutaredoxin"/>
    <property type="match status" value="1"/>
</dbReference>
<dbReference type="CDD" id="cd02980">
    <property type="entry name" value="TRX_Fd_family"/>
    <property type="match status" value="1"/>
</dbReference>
<name>A0A1I2X9K0_9HYPH</name>
<dbReference type="Proteomes" id="UP000199229">
    <property type="component" value="Unassembled WGS sequence"/>
</dbReference>
<accession>A0A1I2X9K0</accession>
<dbReference type="Gene3D" id="3.40.50.1400">
    <property type="match status" value="1"/>
</dbReference>
<reference evidence="2" key="1">
    <citation type="submission" date="2016-10" db="EMBL/GenBank/DDBJ databases">
        <authorList>
            <person name="Varghese N."/>
            <person name="Submissions S."/>
        </authorList>
    </citation>
    <scope>NUCLEOTIDE SEQUENCE [LARGE SCALE GENOMIC DNA]</scope>
    <source>
        <strain evidence="2">Gh-105</strain>
    </source>
</reference>
<evidence type="ECO:0000313" key="1">
    <source>
        <dbReference type="EMBL" id="SFH09366.1"/>
    </source>
</evidence>
<organism evidence="1 2">
    <name type="scientific">Methylobacterium gossipiicola</name>
    <dbReference type="NCBI Taxonomy" id="582675"/>
    <lineage>
        <taxon>Bacteria</taxon>
        <taxon>Pseudomonadati</taxon>
        <taxon>Pseudomonadota</taxon>
        <taxon>Alphaproteobacteria</taxon>
        <taxon>Hyphomicrobiales</taxon>
        <taxon>Methylobacteriaceae</taxon>
        <taxon>Methylobacterium</taxon>
    </lineage>
</organism>
<proteinExistence type="predicted"/>